<evidence type="ECO:0000313" key="2">
    <source>
        <dbReference type="Proteomes" id="UP001527925"/>
    </source>
</evidence>
<gene>
    <name evidence="1" type="ORF">HK105_201729</name>
</gene>
<comment type="caution">
    <text evidence="1">The sequence shown here is derived from an EMBL/GenBank/DDBJ whole genome shotgun (WGS) entry which is preliminary data.</text>
</comment>
<accession>A0ABR4NH88</accession>
<proteinExistence type="predicted"/>
<evidence type="ECO:0008006" key="3">
    <source>
        <dbReference type="Google" id="ProtNLM"/>
    </source>
</evidence>
<keyword evidence="2" id="KW-1185">Reference proteome</keyword>
<sequence length="180" mass="19166">MLPSMPPTLPSPAANAAGSPLISNNIDDPAVAQVVHSLKHNHNMIKEIGISGSGLAGVASALSAIEAQLAELGDPADTDKLKKARSEAEPAVGATDGRPSDLKLAIGVLQQIHKHKAVHGDTHLGNVAFVGVEPDRHAFWFDLARTSFPDSAKLEDLKTDEIKGFETRWRKRFGVRLTGE</sequence>
<name>A0ABR4NH88_9FUNG</name>
<reference evidence="1 2" key="1">
    <citation type="submission" date="2023-09" db="EMBL/GenBank/DDBJ databases">
        <title>Pangenome analysis of Batrachochytrium dendrobatidis and related Chytrids.</title>
        <authorList>
            <person name="Yacoub M.N."/>
            <person name="Stajich J.E."/>
            <person name="James T.Y."/>
        </authorList>
    </citation>
    <scope>NUCLEOTIDE SEQUENCE [LARGE SCALE GENOMIC DNA]</scope>
    <source>
        <strain evidence="1 2">JEL0888</strain>
    </source>
</reference>
<protein>
    <recommendedName>
        <fullName evidence="3">Aminoglycoside phosphotransferase domain-containing protein</fullName>
    </recommendedName>
</protein>
<dbReference type="EMBL" id="JADGIZ020000005">
    <property type="protein sequence ID" value="KAL2918895.1"/>
    <property type="molecule type" value="Genomic_DNA"/>
</dbReference>
<organism evidence="1 2">
    <name type="scientific">Polyrhizophydium stewartii</name>
    <dbReference type="NCBI Taxonomy" id="2732419"/>
    <lineage>
        <taxon>Eukaryota</taxon>
        <taxon>Fungi</taxon>
        <taxon>Fungi incertae sedis</taxon>
        <taxon>Chytridiomycota</taxon>
        <taxon>Chytridiomycota incertae sedis</taxon>
        <taxon>Chytridiomycetes</taxon>
        <taxon>Rhizophydiales</taxon>
        <taxon>Rhizophydiales incertae sedis</taxon>
        <taxon>Polyrhizophydium</taxon>
    </lineage>
</organism>
<evidence type="ECO:0000313" key="1">
    <source>
        <dbReference type="EMBL" id="KAL2918895.1"/>
    </source>
</evidence>
<dbReference type="Proteomes" id="UP001527925">
    <property type="component" value="Unassembled WGS sequence"/>
</dbReference>